<keyword evidence="1" id="KW-0812">Transmembrane</keyword>
<dbReference type="InterPro" id="IPR035919">
    <property type="entry name" value="EAL_sf"/>
</dbReference>
<dbReference type="InterPro" id="IPR052155">
    <property type="entry name" value="Biofilm_reg_signaling"/>
</dbReference>
<dbReference type="PROSITE" id="PS50883">
    <property type="entry name" value="EAL"/>
    <property type="match status" value="1"/>
</dbReference>
<dbReference type="PANTHER" id="PTHR44757">
    <property type="entry name" value="DIGUANYLATE CYCLASE DGCP"/>
    <property type="match status" value="1"/>
</dbReference>
<keyword evidence="1" id="KW-0472">Membrane</keyword>
<evidence type="ECO:0000259" key="5">
    <source>
        <dbReference type="PROSITE" id="PS50887"/>
    </source>
</evidence>
<evidence type="ECO:0000259" key="4">
    <source>
        <dbReference type="PROSITE" id="PS50883"/>
    </source>
</evidence>
<dbReference type="NCBIfam" id="TIGR00254">
    <property type="entry name" value="GGDEF"/>
    <property type="match status" value="1"/>
</dbReference>
<dbReference type="Gene3D" id="3.30.70.270">
    <property type="match status" value="1"/>
</dbReference>
<reference evidence="6 7" key="1">
    <citation type="submission" date="2015-12" db="EMBL/GenBank/DDBJ databases">
        <title>Intraspecies pangenome expansion in the marine bacterium Alteromonas.</title>
        <authorList>
            <person name="Lopez-Perez M."/>
            <person name="Rodriguez-Valera F."/>
        </authorList>
    </citation>
    <scope>NUCLEOTIDE SEQUENCE [LARGE SCALE GENOMIC DNA]</scope>
    <source>
        <strain evidence="6 7">LMG 21861</strain>
    </source>
</reference>
<dbReference type="SMART" id="SM00052">
    <property type="entry name" value="EAL"/>
    <property type="match status" value="1"/>
</dbReference>
<keyword evidence="6" id="KW-0418">Kinase</keyword>
<dbReference type="InterPro" id="IPR001633">
    <property type="entry name" value="EAL_dom"/>
</dbReference>
<organism evidence="6 7">
    <name type="scientific">Alteromonas stellipolaris</name>
    <dbReference type="NCBI Taxonomy" id="233316"/>
    <lineage>
        <taxon>Bacteria</taxon>
        <taxon>Pseudomonadati</taxon>
        <taxon>Pseudomonadota</taxon>
        <taxon>Gammaproteobacteria</taxon>
        <taxon>Alteromonadales</taxon>
        <taxon>Alteromonadaceae</taxon>
        <taxon>Alteromonas/Salinimonas group</taxon>
        <taxon>Alteromonas</taxon>
    </lineage>
</organism>
<feature type="transmembrane region" description="Helical" evidence="1">
    <location>
        <begin position="220"/>
        <end position="240"/>
    </location>
</feature>
<dbReference type="SMART" id="SM00267">
    <property type="entry name" value="GGDEF"/>
    <property type="match status" value="1"/>
</dbReference>
<evidence type="ECO:0000259" key="3">
    <source>
        <dbReference type="PROSITE" id="PS50113"/>
    </source>
</evidence>
<accession>A0ABN4LJJ7</accession>
<sequence>MPFTRKGMLAFFIACITLCTWALSDAIQNSAVASELTIDQSFRVATINESSSFFVAHKSMTYLDVLHPSSPLTSSIPLDRNNSRLWISNELRNEGFSTIPLVLNIDRLNINDLQIYLLDGNARIIKSYRYQAGKGDFSLKKPFSAIRLNFSLTPQENVRLVIGVYDDGLRYFPISLWEKQAIQQYDETMLILLGIVLGMLTVLTGYFLLSYLYQRTPARFWLAVTNFVLFALFFMAQGGLATWPSLTNASEITFAVLIGLSFVTLAKVTHSLFSPIPLALRLLSFALPIGMAIAAVATSAYDATRILFAASPFIAAYHIGLAFIFKDKQNLAPSRLFAFAWVFVFMLYAVFVKIAFDDAFYTAPIVMIILTLLTLALLCIGFAVELKEQNVSRLQLSESEATISSLHHFYDLFRNSSEGLYTSTLDGELKTVNPAMCALFGYPDEAKMLAQVKNTKQFYANSEDRDVLVGELLHSGQVAAREIKGMRANGSAFWFSISCQVRENDSGSFLYGSIIDVTEKKQSDSSLQFMATHDSLTGVYNRRQFETTLTARLSEKSPIPPCVLYLDLDRFKIVNDTSGHKAGDALIKDIAHLLEKSLPNEAMLARISGDEFGVIFENQPEEQAYLQATTLLNAVQAYRFSWENRIFSLGVSIGMVVCTDPDASAEQYICMADAACSYAKDQGRNQIHKYSKDDESTLRYQNELDWVNSIHSALSEDRFLLYYQPLRPLSRPNDGHYYEVLLRMKETDGRIVEPAAFLPTAERFEMNVKIDKWVIVNTFSWLNEHPEHLAELKRCSINLNCHSLADRDFKLFVLNAFERYNIPYDKICFEMIESVAIIKMEYTIDFMRTFHRLGCSFALDDFGRGFASYGYLKHLPVDIVKIDGTFIKDMRADPVDVAMVSSIKDVAKALGMLTVGEFVESDATMTQLGNMGIDFAQGYGVAEPALLDDFKPL</sequence>
<dbReference type="EMBL" id="CP013926">
    <property type="protein sequence ID" value="AMJ72887.1"/>
    <property type="molecule type" value="Genomic_DNA"/>
</dbReference>
<dbReference type="Pfam" id="PF00563">
    <property type="entry name" value="EAL"/>
    <property type="match status" value="1"/>
</dbReference>
<dbReference type="CDD" id="cd01948">
    <property type="entry name" value="EAL"/>
    <property type="match status" value="1"/>
</dbReference>
<dbReference type="PROSITE" id="PS50887">
    <property type="entry name" value="GGDEF"/>
    <property type="match status" value="1"/>
</dbReference>
<dbReference type="InterPro" id="IPR035965">
    <property type="entry name" value="PAS-like_dom_sf"/>
</dbReference>
<keyword evidence="1" id="KW-1133">Transmembrane helix</keyword>
<keyword evidence="7" id="KW-1185">Reference proteome</keyword>
<dbReference type="InterPro" id="IPR000014">
    <property type="entry name" value="PAS"/>
</dbReference>
<name>A0ABN4LJJ7_9ALTE</name>
<keyword evidence="6" id="KW-0808">Transferase</keyword>
<feature type="transmembrane region" description="Helical" evidence="1">
    <location>
        <begin position="336"/>
        <end position="356"/>
    </location>
</feature>
<feature type="transmembrane region" description="Helical" evidence="1">
    <location>
        <begin position="306"/>
        <end position="324"/>
    </location>
</feature>
<keyword evidence="2" id="KW-0732">Signal</keyword>
<evidence type="ECO:0000313" key="6">
    <source>
        <dbReference type="EMBL" id="AMJ72887.1"/>
    </source>
</evidence>
<feature type="transmembrane region" description="Helical" evidence="1">
    <location>
        <begin position="278"/>
        <end position="300"/>
    </location>
</feature>
<feature type="transmembrane region" description="Helical" evidence="1">
    <location>
        <begin position="189"/>
        <end position="213"/>
    </location>
</feature>
<dbReference type="PROSITE" id="PS50113">
    <property type="entry name" value="PAC"/>
    <property type="match status" value="1"/>
</dbReference>
<evidence type="ECO:0000256" key="2">
    <source>
        <dbReference type="SAM" id="SignalP"/>
    </source>
</evidence>
<feature type="domain" description="EAL" evidence="4">
    <location>
        <begin position="703"/>
        <end position="953"/>
    </location>
</feature>
<feature type="signal peptide" evidence="2">
    <location>
        <begin position="1"/>
        <end position="22"/>
    </location>
</feature>
<feature type="domain" description="PAC" evidence="3">
    <location>
        <begin position="479"/>
        <end position="529"/>
    </location>
</feature>
<feature type="chain" id="PRO_5046767252" evidence="2">
    <location>
        <begin position="23"/>
        <end position="953"/>
    </location>
</feature>
<dbReference type="InterPro" id="IPR043128">
    <property type="entry name" value="Rev_trsase/Diguanyl_cyclase"/>
</dbReference>
<feature type="domain" description="GGDEF" evidence="5">
    <location>
        <begin position="559"/>
        <end position="692"/>
    </location>
</feature>
<protein>
    <submittedName>
        <fullName evidence="6">Histidine kinase</fullName>
    </submittedName>
</protein>
<dbReference type="PANTHER" id="PTHR44757:SF2">
    <property type="entry name" value="BIOFILM ARCHITECTURE MAINTENANCE PROTEIN MBAA"/>
    <property type="match status" value="1"/>
</dbReference>
<gene>
    <name evidence="6" type="ORF">AVL57_02195</name>
</gene>
<dbReference type="InterPro" id="IPR029787">
    <property type="entry name" value="Nucleotide_cyclase"/>
</dbReference>
<proteinExistence type="predicted"/>
<evidence type="ECO:0000256" key="1">
    <source>
        <dbReference type="SAM" id="Phobius"/>
    </source>
</evidence>
<dbReference type="CDD" id="cd00130">
    <property type="entry name" value="PAS"/>
    <property type="match status" value="1"/>
</dbReference>
<dbReference type="SUPFAM" id="SSF141868">
    <property type="entry name" value="EAL domain-like"/>
    <property type="match status" value="1"/>
</dbReference>
<dbReference type="Proteomes" id="UP000056750">
    <property type="component" value="Chromosome"/>
</dbReference>
<dbReference type="Gene3D" id="3.20.20.450">
    <property type="entry name" value="EAL domain"/>
    <property type="match status" value="1"/>
</dbReference>
<feature type="transmembrane region" description="Helical" evidence="1">
    <location>
        <begin position="362"/>
        <end position="384"/>
    </location>
</feature>
<dbReference type="Pfam" id="PF13426">
    <property type="entry name" value="PAS_9"/>
    <property type="match status" value="1"/>
</dbReference>
<dbReference type="Pfam" id="PF00990">
    <property type="entry name" value="GGDEF"/>
    <property type="match status" value="1"/>
</dbReference>
<dbReference type="GO" id="GO:0016301">
    <property type="term" value="F:kinase activity"/>
    <property type="evidence" value="ECO:0007669"/>
    <property type="project" value="UniProtKB-KW"/>
</dbReference>
<dbReference type="InterPro" id="IPR000160">
    <property type="entry name" value="GGDEF_dom"/>
</dbReference>
<dbReference type="SUPFAM" id="SSF55073">
    <property type="entry name" value="Nucleotide cyclase"/>
    <property type="match status" value="1"/>
</dbReference>
<evidence type="ECO:0000313" key="7">
    <source>
        <dbReference type="Proteomes" id="UP000056750"/>
    </source>
</evidence>
<dbReference type="Gene3D" id="3.30.450.20">
    <property type="entry name" value="PAS domain"/>
    <property type="match status" value="1"/>
</dbReference>
<dbReference type="NCBIfam" id="TIGR00229">
    <property type="entry name" value="sensory_box"/>
    <property type="match status" value="1"/>
</dbReference>
<dbReference type="InterPro" id="IPR000700">
    <property type="entry name" value="PAS-assoc_C"/>
</dbReference>
<dbReference type="SUPFAM" id="SSF55785">
    <property type="entry name" value="PYP-like sensor domain (PAS domain)"/>
    <property type="match status" value="1"/>
</dbReference>
<feature type="transmembrane region" description="Helical" evidence="1">
    <location>
        <begin position="246"/>
        <end position="266"/>
    </location>
</feature>
<dbReference type="CDD" id="cd01949">
    <property type="entry name" value="GGDEF"/>
    <property type="match status" value="1"/>
</dbReference>